<feature type="binding site" evidence="2">
    <location>
        <begin position="166"/>
        <end position="167"/>
    </location>
    <ligand>
        <name>substrate</name>
    </ligand>
</feature>
<feature type="region of interest" description="Disordered" evidence="3">
    <location>
        <begin position="574"/>
        <end position="601"/>
    </location>
</feature>
<dbReference type="InterPro" id="IPR030564">
    <property type="entry name" value="Myotubularin"/>
</dbReference>
<feature type="active site" description="Phosphocysteine intermediate" evidence="1">
    <location>
        <position position="230"/>
    </location>
</feature>
<reference evidence="5" key="1">
    <citation type="journal article" date="2021" name="Mol. Plant Pathol.">
        <title>A 20-kb lineage-specific genomic region tames virulence in pathogenic amphidiploid Verticillium longisporum.</title>
        <authorList>
            <person name="Harting R."/>
            <person name="Starke J."/>
            <person name="Kusch H."/>
            <person name="Poggeler S."/>
            <person name="Maurus I."/>
            <person name="Schluter R."/>
            <person name="Landesfeind M."/>
            <person name="Bulla I."/>
            <person name="Nowrousian M."/>
            <person name="de Jonge R."/>
            <person name="Stahlhut G."/>
            <person name="Hoff K.J."/>
            <person name="Asshauer K.P."/>
            <person name="Thurmer A."/>
            <person name="Stanke M."/>
            <person name="Daniel R."/>
            <person name="Morgenstern B."/>
            <person name="Thomma B.P.H.J."/>
            <person name="Kronstad J.W."/>
            <person name="Braus-Stromeyer S.A."/>
            <person name="Braus G.H."/>
        </authorList>
    </citation>
    <scope>NUCLEOTIDE SEQUENCE</scope>
    <source>
        <strain evidence="5">Vl32</strain>
    </source>
</reference>
<accession>A0A8I2Z8B6</accession>
<organism evidence="5 6">
    <name type="scientific">Verticillium longisporum</name>
    <name type="common">Verticillium dahliae var. longisporum</name>
    <dbReference type="NCBI Taxonomy" id="100787"/>
    <lineage>
        <taxon>Eukaryota</taxon>
        <taxon>Fungi</taxon>
        <taxon>Dikarya</taxon>
        <taxon>Ascomycota</taxon>
        <taxon>Pezizomycotina</taxon>
        <taxon>Sordariomycetes</taxon>
        <taxon>Hypocreomycetidae</taxon>
        <taxon>Glomerellales</taxon>
        <taxon>Plectosphaerellaceae</taxon>
        <taxon>Verticillium</taxon>
    </lineage>
</organism>
<protein>
    <submittedName>
        <fullName evidence="5">Phosphoinositide 3-phosphatase like protein</fullName>
    </submittedName>
</protein>
<feature type="domain" description="Myotubularin phosphatase" evidence="4">
    <location>
        <begin position="1"/>
        <end position="462"/>
    </location>
</feature>
<dbReference type="GO" id="GO:0004438">
    <property type="term" value="F:phosphatidylinositol-3-phosphate phosphatase activity"/>
    <property type="evidence" value="ECO:0007669"/>
    <property type="project" value="TreeGrafter"/>
</dbReference>
<feature type="compositionally biased region" description="Polar residues" evidence="3">
    <location>
        <begin position="574"/>
        <end position="592"/>
    </location>
</feature>
<dbReference type="GO" id="GO:0016020">
    <property type="term" value="C:membrane"/>
    <property type="evidence" value="ECO:0007669"/>
    <property type="project" value="TreeGrafter"/>
</dbReference>
<feature type="binding site" evidence="2">
    <location>
        <begin position="230"/>
        <end position="236"/>
    </location>
    <ligand>
        <name>substrate</name>
    </ligand>
</feature>
<evidence type="ECO:0000313" key="5">
    <source>
        <dbReference type="EMBL" id="KAG7116594.1"/>
    </source>
</evidence>
<proteinExistence type="predicted"/>
<dbReference type="GO" id="GO:0005737">
    <property type="term" value="C:cytoplasm"/>
    <property type="evidence" value="ECO:0007669"/>
    <property type="project" value="TreeGrafter"/>
</dbReference>
<gene>
    <name evidence="5" type="ORF">HYQ45_015979</name>
</gene>
<name>A0A8I2Z8B6_VERLO</name>
<dbReference type="InterPro" id="IPR016130">
    <property type="entry name" value="Tyr_Pase_AS"/>
</dbReference>
<comment type="caution">
    <text evidence="5">The sequence shown here is derived from an EMBL/GenBank/DDBJ whole genome shotgun (WGS) entry which is preliminary data.</text>
</comment>
<dbReference type="AlphaFoldDB" id="A0A8I2Z8B6"/>
<evidence type="ECO:0000256" key="1">
    <source>
        <dbReference type="PIRSR" id="PIRSR630564-1"/>
    </source>
</evidence>
<dbReference type="GO" id="GO:0046856">
    <property type="term" value="P:phosphatidylinositol dephosphorylation"/>
    <property type="evidence" value="ECO:0007669"/>
    <property type="project" value="TreeGrafter"/>
</dbReference>
<evidence type="ECO:0000313" key="6">
    <source>
        <dbReference type="Proteomes" id="UP000689129"/>
    </source>
</evidence>
<dbReference type="EMBL" id="JAEMWZ010000455">
    <property type="protein sequence ID" value="KAG7116594.1"/>
    <property type="molecule type" value="Genomic_DNA"/>
</dbReference>
<dbReference type="PROSITE" id="PS51339">
    <property type="entry name" value="PPASE_MYOTUBULARIN"/>
    <property type="match status" value="1"/>
</dbReference>
<dbReference type="PANTHER" id="PTHR10807">
    <property type="entry name" value="MYOTUBULARIN-RELATED"/>
    <property type="match status" value="1"/>
</dbReference>
<sequence length="601" mass="66745">MEARKVIPEVQCINGGLTTTGTLRLTDFHLVFCAPVPEPKDTPDSTTTTGAPKTRESWISFTMISQFTLRPTPPTSGIPSSIRLKGRDFIYVAFNFMDDKIAREVFDFVKVRTCKLGDLPPPPSQIDAIEAQLTDSERFEDSFLANTPNMYDEKTGSRKVFLSIENIHIMRNSLNKVVEAIKDADISPLPPNRELLASSGWLKHTRAVLQGASLITRQIGIFHSHVLIHCSDGWDRTSQLSALSQLMLDPYYRSIEGFIVLIEKDWLSFGHMFRLRSGHLNHESNFQIQRDAMAGATVQPGENDGRGDAFQSAIASARRFFNQNKDDAAELDTALEGSTGTVANGEATDPKMISPVFHQFLDCVYQLLRQNPDRFEFNERFLRRLLYHLYSCQYGTFLYNSEKQRHDVDLSHKTSSVWGYFLSRKAEFTNKAYNPTVDDHTKGLERIILPVLDNIRWWHQSFNRTDEEMNGDLNAAAAAQQSKASAMANFQPSAEMSYAQSQPSTPPKSDSPKPPGLPTSQSVLSAVETAHTTLTPEPRALHRSASAEGANGNAFSAIRNGIAGNIGRGMNALSNLGNRGTSPGPSTATATRTEQELHSLT</sequence>
<dbReference type="Proteomes" id="UP000689129">
    <property type="component" value="Unassembled WGS sequence"/>
</dbReference>
<dbReference type="PROSITE" id="PS00383">
    <property type="entry name" value="TYR_PHOSPHATASE_1"/>
    <property type="match status" value="1"/>
</dbReference>
<feature type="region of interest" description="Disordered" evidence="3">
    <location>
        <begin position="484"/>
        <end position="524"/>
    </location>
</feature>
<dbReference type="Pfam" id="PF06602">
    <property type="entry name" value="Myotub-related"/>
    <property type="match status" value="1"/>
</dbReference>
<dbReference type="InterPro" id="IPR010569">
    <property type="entry name" value="Myotubularin-like_Pase_dom"/>
</dbReference>
<evidence type="ECO:0000256" key="3">
    <source>
        <dbReference type="SAM" id="MobiDB-lite"/>
    </source>
</evidence>
<evidence type="ECO:0000259" key="4">
    <source>
        <dbReference type="PROSITE" id="PS51339"/>
    </source>
</evidence>
<dbReference type="OrthoDB" id="271628at2759"/>
<dbReference type="PANTHER" id="PTHR10807:SF128">
    <property type="entry name" value="PHOSPHATIDYLINOSITOL-3,5-BISPHOSPHATE 3-PHOSPHATASE"/>
    <property type="match status" value="1"/>
</dbReference>
<evidence type="ECO:0000256" key="2">
    <source>
        <dbReference type="PIRSR" id="PIRSR630564-2"/>
    </source>
</evidence>